<dbReference type="SUPFAM" id="SSF101874">
    <property type="entry name" value="YceI-like"/>
    <property type="match status" value="1"/>
</dbReference>
<comment type="caution">
    <text evidence="3">The sequence shown here is derived from an EMBL/GenBank/DDBJ whole genome shotgun (WGS) entry which is preliminary data.</text>
</comment>
<evidence type="ECO:0000313" key="4">
    <source>
        <dbReference type="Proteomes" id="UP001144347"/>
    </source>
</evidence>
<dbReference type="EMBL" id="JAPWGM010000005">
    <property type="protein sequence ID" value="MCZ4245444.1"/>
    <property type="molecule type" value="Genomic_DNA"/>
</dbReference>
<dbReference type="Gene3D" id="2.40.128.110">
    <property type="entry name" value="Lipid/polyisoprenoid-binding, YceI-like"/>
    <property type="match status" value="1"/>
</dbReference>
<keyword evidence="4" id="KW-1185">Reference proteome</keyword>
<evidence type="ECO:0000313" key="3">
    <source>
        <dbReference type="EMBL" id="MCZ4245444.1"/>
    </source>
</evidence>
<dbReference type="RefSeq" id="WP_269428499.1">
    <property type="nucleotide sequence ID" value="NZ_JAPWGM010000005.1"/>
</dbReference>
<feature type="chain" id="PRO_5046271458" evidence="1">
    <location>
        <begin position="19"/>
        <end position="179"/>
    </location>
</feature>
<keyword evidence="1" id="KW-0732">Signal</keyword>
<gene>
    <name evidence="3" type="ORF">O0955_15650</name>
</gene>
<dbReference type="InterPro" id="IPR036761">
    <property type="entry name" value="TTHA0802/YceI-like_sf"/>
</dbReference>
<dbReference type="Pfam" id="PF04264">
    <property type="entry name" value="YceI"/>
    <property type="match status" value="1"/>
</dbReference>
<evidence type="ECO:0000259" key="2">
    <source>
        <dbReference type="Pfam" id="PF04264"/>
    </source>
</evidence>
<sequence length="179" mass="19882">MKKLLLMAIVLIGTNCFAQKPLISKNTNISFFSSTPVEDIQGINNTAISAIDVNTGEVLFKANNTAFQFKKKLMQEHFNENYMESEQYPVSSFNGKIMDKPDFNKDGTYTVTVSGTLNVHGVSKIYTTKATLIIKDKIVKASAAFKVKTADHKIKIPSLVITHIAEVMDIKVNATYQIN</sequence>
<reference evidence="3" key="1">
    <citation type="submission" date="2022-12" db="EMBL/GenBank/DDBJ databases">
        <title>Genome sequence of HCMS5-2.</title>
        <authorList>
            <person name="Woo H."/>
        </authorList>
    </citation>
    <scope>NUCLEOTIDE SEQUENCE</scope>
    <source>
        <strain evidence="3">HCMS5-2</strain>
    </source>
</reference>
<feature type="signal peptide" evidence="1">
    <location>
        <begin position="1"/>
        <end position="18"/>
    </location>
</feature>
<evidence type="ECO:0000256" key="1">
    <source>
        <dbReference type="SAM" id="SignalP"/>
    </source>
</evidence>
<dbReference type="Proteomes" id="UP001144347">
    <property type="component" value="Unassembled WGS sequence"/>
</dbReference>
<proteinExistence type="predicted"/>
<name>A0ABT4LF31_9SPHI</name>
<accession>A0ABT4LF31</accession>
<organism evidence="3 4">
    <name type="scientific">Pedobacter punctiformis</name>
    <dbReference type="NCBI Taxonomy" id="3004097"/>
    <lineage>
        <taxon>Bacteria</taxon>
        <taxon>Pseudomonadati</taxon>
        <taxon>Bacteroidota</taxon>
        <taxon>Sphingobacteriia</taxon>
        <taxon>Sphingobacteriales</taxon>
        <taxon>Sphingobacteriaceae</taxon>
        <taxon>Pedobacter</taxon>
    </lineage>
</organism>
<protein>
    <submittedName>
        <fullName evidence="3">YceI family protein</fullName>
    </submittedName>
</protein>
<feature type="domain" description="Lipid/polyisoprenoid-binding YceI-like" evidence="2">
    <location>
        <begin position="38"/>
        <end position="174"/>
    </location>
</feature>
<dbReference type="InterPro" id="IPR007372">
    <property type="entry name" value="Lipid/polyisoprenoid-bd_YceI"/>
</dbReference>